<sequence length="382" mass="42660">MVINLELKNLFSPGYIGNVKIKNKIVRTATYMAGATEKGYVTDNLINIYDTLAGGGIGLIISGYIAVHPTGSATPRMACYFDKPYSAGQKRLVDTVHEHSEVKFCAQIAHTGSQAYYPNQEPIGPSQMINPITKRTVRELSLKEIEEIVESFINTGVGLYDCGYDMVQVHGGHGYLLSDFLSPFTNKRSDDYGGSINNRIRIIREIFSGLRDALGKSFPILIKLNTMDFLGEDKGLQFSEGKQITKEMIDMGFDSVEPTSGRISLKYSNNKTYPSAMINSPDEENFFLPFVKELKPLMNDSKMILMGGIRNPLKAEEFLREGFTDFISLCRPLIYEPNLPNRWKNGDHSPALCNSCNACLGTGSRGYFYCPIKEKKEKKKNA</sequence>
<proteinExistence type="predicted"/>
<comment type="caution">
    <text evidence="4">The sequence shown here is derived from an EMBL/GenBank/DDBJ whole genome shotgun (WGS) entry which is preliminary data.</text>
</comment>
<protein>
    <recommendedName>
        <fullName evidence="3">NADH:flavin oxidoreductase/NADH oxidase N-terminal domain-containing protein</fullName>
    </recommendedName>
</protein>
<organism evidence="4">
    <name type="scientific">marine sediment metagenome</name>
    <dbReference type="NCBI Taxonomy" id="412755"/>
    <lineage>
        <taxon>unclassified sequences</taxon>
        <taxon>metagenomes</taxon>
        <taxon>ecological metagenomes</taxon>
    </lineage>
</organism>
<dbReference type="AlphaFoldDB" id="A0A0F9KRQ0"/>
<evidence type="ECO:0000313" key="4">
    <source>
        <dbReference type="EMBL" id="KKM84428.1"/>
    </source>
</evidence>
<gene>
    <name evidence="4" type="ORF">LCGC14_1299270</name>
</gene>
<dbReference type="InterPro" id="IPR013785">
    <property type="entry name" value="Aldolase_TIM"/>
</dbReference>
<evidence type="ECO:0000256" key="2">
    <source>
        <dbReference type="ARBA" id="ARBA00023002"/>
    </source>
</evidence>
<dbReference type="GO" id="GO:0016491">
    <property type="term" value="F:oxidoreductase activity"/>
    <property type="evidence" value="ECO:0007669"/>
    <property type="project" value="UniProtKB-KW"/>
</dbReference>
<dbReference type="InterPro" id="IPR001155">
    <property type="entry name" value="OxRdtase_FMN_N"/>
</dbReference>
<dbReference type="PANTHER" id="PTHR43656">
    <property type="entry name" value="BINDING OXIDOREDUCTASE, PUTATIVE (AFU_ORTHOLOGUE AFUA_2G08260)-RELATED"/>
    <property type="match status" value="1"/>
</dbReference>
<feature type="domain" description="NADH:flavin oxidoreductase/NADH oxidase N-terminal" evidence="3">
    <location>
        <begin position="10"/>
        <end position="346"/>
    </location>
</feature>
<reference evidence="4" key="1">
    <citation type="journal article" date="2015" name="Nature">
        <title>Complex archaea that bridge the gap between prokaryotes and eukaryotes.</title>
        <authorList>
            <person name="Spang A."/>
            <person name="Saw J.H."/>
            <person name="Jorgensen S.L."/>
            <person name="Zaremba-Niedzwiedzka K."/>
            <person name="Martijn J."/>
            <person name="Lind A.E."/>
            <person name="van Eijk R."/>
            <person name="Schleper C."/>
            <person name="Guy L."/>
            <person name="Ettema T.J."/>
        </authorList>
    </citation>
    <scope>NUCLEOTIDE SEQUENCE</scope>
</reference>
<dbReference type="GO" id="GO:0010181">
    <property type="term" value="F:FMN binding"/>
    <property type="evidence" value="ECO:0007669"/>
    <property type="project" value="InterPro"/>
</dbReference>
<dbReference type="CDD" id="cd02803">
    <property type="entry name" value="OYE_like_FMN_family"/>
    <property type="match status" value="1"/>
</dbReference>
<dbReference type="SUPFAM" id="SSF51395">
    <property type="entry name" value="FMN-linked oxidoreductases"/>
    <property type="match status" value="1"/>
</dbReference>
<accession>A0A0F9KRQ0</accession>
<dbReference type="Gene3D" id="3.20.20.70">
    <property type="entry name" value="Aldolase class I"/>
    <property type="match status" value="1"/>
</dbReference>
<dbReference type="EMBL" id="LAZR01007569">
    <property type="protein sequence ID" value="KKM84428.1"/>
    <property type="molecule type" value="Genomic_DNA"/>
</dbReference>
<keyword evidence="1" id="KW-0285">Flavoprotein</keyword>
<dbReference type="PANTHER" id="PTHR43656:SF2">
    <property type="entry name" value="BINDING OXIDOREDUCTASE, PUTATIVE (AFU_ORTHOLOGUE AFUA_2G08260)-RELATED"/>
    <property type="match status" value="1"/>
</dbReference>
<dbReference type="Pfam" id="PF00724">
    <property type="entry name" value="Oxidored_FMN"/>
    <property type="match status" value="1"/>
</dbReference>
<name>A0A0F9KRQ0_9ZZZZ</name>
<evidence type="ECO:0000259" key="3">
    <source>
        <dbReference type="Pfam" id="PF00724"/>
    </source>
</evidence>
<keyword evidence="2" id="KW-0560">Oxidoreductase</keyword>
<evidence type="ECO:0000256" key="1">
    <source>
        <dbReference type="ARBA" id="ARBA00022630"/>
    </source>
</evidence>
<dbReference type="InterPro" id="IPR051799">
    <property type="entry name" value="NADH_flavin_oxidoreductase"/>
</dbReference>